<keyword evidence="4 13" id="KW-0436">Ligase</keyword>
<dbReference type="Proteomes" id="UP000006180">
    <property type="component" value="Chromosome"/>
</dbReference>
<keyword evidence="5 8" id="KW-0547">Nucleotide-binding</keyword>
<accession>I3X375</accession>
<dbReference type="PATRIC" id="fig|1185652.3.peg.1805"/>
<dbReference type="CDD" id="cd06850">
    <property type="entry name" value="biotinyl_domain"/>
    <property type="match status" value="1"/>
</dbReference>
<dbReference type="HOGENOM" id="CLU_000395_3_1_5"/>
<name>I3X375_SINF2</name>
<evidence type="ECO:0000256" key="3">
    <source>
        <dbReference type="ARBA" id="ARBA00013263"/>
    </source>
</evidence>
<dbReference type="InterPro" id="IPR000089">
    <property type="entry name" value="Biotin_lipoyl"/>
</dbReference>
<sequence>MKKILIANRGEIALRIVRACRDAGYGSVAIASEADIQALYARAADEVYPLKGNSPLETYLNQDAILDIATRSGADAVHPGYGLLSENEIFAAAVEAAGLVWIGPPAEAISQLGDKVRARAIARKVGAPLLPSLEGGNLTVERAHEFIEANGLPIIIKAQNGGGGRGMRIVRAVDELEAQIAAAEREAGLAFGRPECFVEVYAEHARHVETQCLADADGTVAVLATRDCTLQRRQQKLIEEAPAPFLSDVQLKQLKESSIGILKEVDYRGAATCEFLVTAKGEIYFLEVNTRVQVEHPVTEEITGVDIIREMFNIAEGKPLLFTDVAVRGHSIEFRINAEDPWADFRPVPGKIKRLQLPGGPGVRVDFGYAEGDTIPPYYDSLVGKLIVTGRDRGQALARASRALTELKLEGVKTIIPLHRTILNRDEFVATYPQEFVVHTRWIDAEIGRLSEEALKLEDQPSTQQASLIERVEDFAEDSADFPGYRIGVKAPLSGLVLEVCVNEGDRINRGDVVAIMESMKMEQSIIAEESGVVAKINVVKGAFIDMDADLIGLD</sequence>
<dbReference type="RefSeq" id="WP_014762512.1">
    <property type="nucleotide sequence ID" value="NC_018000.1"/>
</dbReference>
<evidence type="ECO:0000256" key="6">
    <source>
        <dbReference type="ARBA" id="ARBA00022840"/>
    </source>
</evidence>
<keyword evidence="9" id="KW-0175">Coiled coil</keyword>
<evidence type="ECO:0000256" key="1">
    <source>
        <dbReference type="ARBA" id="ARBA00001953"/>
    </source>
</evidence>
<comment type="function">
    <text evidence="2">This protein is a component of the acetyl coenzyme A carboxylase complex; first, biotin carboxylase catalyzes the carboxylation of the carrier protein and then the transcarboxylase transfers the carboxyl group to form malonyl-CoA.</text>
</comment>
<evidence type="ECO:0000256" key="4">
    <source>
        <dbReference type="ARBA" id="ARBA00022598"/>
    </source>
</evidence>
<dbReference type="InterPro" id="IPR011761">
    <property type="entry name" value="ATP-grasp"/>
</dbReference>
<dbReference type="PROSITE" id="PS50968">
    <property type="entry name" value="BIOTINYL_LIPOYL"/>
    <property type="match status" value="1"/>
</dbReference>
<evidence type="ECO:0000256" key="9">
    <source>
        <dbReference type="SAM" id="Coils"/>
    </source>
</evidence>
<dbReference type="SUPFAM" id="SSF56059">
    <property type="entry name" value="Glutathione synthetase ATP-binding domain-like"/>
    <property type="match status" value="1"/>
</dbReference>
<dbReference type="GO" id="GO:0005524">
    <property type="term" value="F:ATP binding"/>
    <property type="evidence" value="ECO:0007669"/>
    <property type="project" value="UniProtKB-UniRule"/>
</dbReference>
<dbReference type="PROSITE" id="PS00867">
    <property type="entry name" value="CPSASE_2"/>
    <property type="match status" value="1"/>
</dbReference>
<evidence type="ECO:0000259" key="10">
    <source>
        <dbReference type="PROSITE" id="PS50968"/>
    </source>
</evidence>
<evidence type="ECO:0000259" key="11">
    <source>
        <dbReference type="PROSITE" id="PS50975"/>
    </source>
</evidence>
<dbReference type="GO" id="GO:0004075">
    <property type="term" value="F:biotin carboxylase activity"/>
    <property type="evidence" value="ECO:0007669"/>
    <property type="project" value="UniProtKB-EC"/>
</dbReference>
<comment type="catalytic activity">
    <reaction evidence="7">
        <text>N(6)-biotinyl-L-lysyl-[protein] + hydrogencarbonate + ATP = N(6)-carboxybiotinyl-L-lysyl-[protein] + ADP + phosphate + H(+)</text>
        <dbReference type="Rhea" id="RHEA:13501"/>
        <dbReference type="Rhea" id="RHEA-COMP:10505"/>
        <dbReference type="Rhea" id="RHEA-COMP:10506"/>
        <dbReference type="ChEBI" id="CHEBI:15378"/>
        <dbReference type="ChEBI" id="CHEBI:17544"/>
        <dbReference type="ChEBI" id="CHEBI:30616"/>
        <dbReference type="ChEBI" id="CHEBI:43474"/>
        <dbReference type="ChEBI" id="CHEBI:83144"/>
        <dbReference type="ChEBI" id="CHEBI:83145"/>
        <dbReference type="ChEBI" id="CHEBI:456216"/>
        <dbReference type="EC" id="6.3.4.14"/>
    </reaction>
</comment>
<feature type="coiled-coil region" evidence="9">
    <location>
        <begin position="166"/>
        <end position="193"/>
    </location>
</feature>
<protein>
    <recommendedName>
        <fullName evidence="3">biotin carboxylase</fullName>
        <ecNumber evidence="3">6.3.4.14</ecNumber>
    </recommendedName>
</protein>
<evidence type="ECO:0000259" key="12">
    <source>
        <dbReference type="PROSITE" id="PS50979"/>
    </source>
</evidence>
<dbReference type="Pfam" id="PF00289">
    <property type="entry name" value="Biotin_carb_N"/>
    <property type="match status" value="1"/>
</dbReference>
<dbReference type="Gene3D" id="2.40.50.100">
    <property type="match status" value="1"/>
</dbReference>
<dbReference type="Gene3D" id="3.30.470.20">
    <property type="entry name" value="ATP-grasp fold, B domain"/>
    <property type="match status" value="1"/>
</dbReference>
<dbReference type="SUPFAM" id="SSF51230">
    <property type="entry name" value="Single hybrid motif"/>
    <property type="match status" value="1"/>
</dbReference>
<evidence type="ECO:0000313" key="13">
    <source>
        <dbReference type="EMBL" id="AFL50331.1"/>
    </source>
</evidence>
<dbReference type="GO" id="GO:0046872">
    <property type="term" value="F:metal ion binding"/>
    <property type="evidence" value="ECO:0007669"/>
    <property type="project" value="InterPro"/>
</dbReference>
<dbReference type="InterPro" id="IPR011053">
    <property type="entry name" value="Single_hybrid_motif"/>
</dbReference>
<dbReference type="eggNOG" id="COG4770">
    <property type="taxonomic scope" value="Bacteria"/>
</dbReference>
<dbReference type="PANTHER" id="PTHR48095:SF2">
    <property type="entry name" value="BIOTIN CARBOXYLASE, CHLOROPLASTIC"/>
    <property type="match status" value="1"/>
</dbReference>
<keyword evidence="6 8" id="KW-0067">ATP-binding</keyword>
<dbReference type="SUPFAM" id="SSF52440">
    <property type="entry name" value="PreATP-grasp domain"/>
    <property type="match status" value="1"/>
</dbReference>
<dbReference type="InterPro" id="IPR005479">
    <property type="entry name" value="CPAse_ATP-bd"/>
</dbReference>
<dbReference type="PROSITE" id="PS50975">
    <property type="entry name" value="ATP_GRASP"/>
    <property type="match status" value="1"/>
</dbReference>
<feature type="domain" description="ATP-grasp" evidence="11">
    <location>
        <begin position="119"/>
        <end position="316"/>
    </location>
</feature>
<evidence type="ECO:0000256" key="7">
    <source>
        <dbReference type="ARBA" id="ARBA00048600"/>
    </source>
</evidence>
<dbReference type="Pfam" id="PF00364">
    <property type="entry name" value="Biotin_lipoyl"/>
    <property type="match status" value="1"/>
</dbReference>
<dbReference type="InterPro" id="IPR016185">
    <property type="entry name" value="PreATP-grasp_dom_sf"/>
</dbReference>
<feature type="domain" description="Lipoyl-binding" evidence="10">
    <location>
        <begin position="484"/>
        <end position="555"/>
    </location>
</feature>
<dbReference type="EMBL" id="CP003563">
    <property type="protein sequence ID" value="AFL50331.1"/>
    <property type="molecule type" value="Genomic_DNA"/>
</dbReference>
<dbReference type="SMART" id="SM00878">
    <property type="entry name" value="Biotin_carb_C"/>
    <property type="match status" value="1"/>
</dbReference>
<dbReference type="InterPro" id="IPR051602">
    <property type="entry name" value="ACC_Biotin_Carboxylase"/>
</dbReference>
<dbReference type="InterPro" id="IPR005481">
    <property type="entry name" value="BC-like_N"/>
</dbReference>
<dbReference type="InterPro" id="IPR005482">
    <property type="entry name" value="Biotin_COase_C"/>
</dbReference>
<dbReference type="KEGG" id="sfd:USDA257_c17430"/>
<dbReference type="STRING" id="1185652.USDA257_c17430"/>
<feature type="domain" description="Biotin carboxylation" evidence="12">
    <location>
        <begin position="1"/>
        <end position="443"/>
    </location>
</feature>
<dbReference type="SUPFAM" id="SSF51246">
    <property type="entry name" value="Rudiment single hybrid motif"/>
    <property type="match status" value="1"/>
</dbReference>
<dbReference type="PANTHER" id="PTHR48095">
    <property type="entry name" value="PYRUVATE CARBOXYLASE SUBUNIT A"/>
    <property type="match status" value="1"/>
</dbReference>
<dbReference type="EC" id="6.3.4.14" evidence="3"/>
<evidence type="ECO:0000313" key="14">
    <source>
        <dbReference type="Proteomes" id="UP000006180"/>
    </source>
</evidence>
<gene>
    <name evidence="13" type="primary">bccA1</name>
    <name evidence="13" type="ORF">USDA257_c17430</name>
</gene>
<evidence type="ECO:0000256" key="5">
    <source>
        <dbReference type="ARBA" id="ARBA00022741"/>
    </source>
</evidence>
<dbReference type="InterPro" id="IPR011764">
    <property type="entry name" value="Biotin_carboxylation_dom"/>
</dbReference>
<evidence type="ECO:0000256" key="8">
    <source>
        <dbReference type="PROSITE-ProRule" id="PRU00409"/>
    </source>
</evidence>
<proteinExistence type="predicted"/>
<dbReference type="Pfam" id="PF02786">
    <property type="entry name" value="CPSase_L_D2"/>
    <property type="match status" value="1"/>
</dbReference>
<dbReference type="AlphaFoldDB" id="I3X375"/>
<dbReference type="InterPro" id="IPR011054">
    <property type="entry name" value="Rudment_hybrid_motif"/>
</dbReference>
<evidence type="ECO:0000256" key="2">
    <source>
        <dbReference type="ARBA" id="ARBA00003761"/>
    </source>
</evidence>
<reference evidence="13 14" key="1">
    <citation type="journal article" date="2012" name="J. Bacteriol.">
        <title>Complete genome sequence of the broad-host-range strain Sinorhizobium fredii USDA257.</title>
        <authorList>
            <person name="Schuldes J."/>
            <person name="Rodriguez Orbegoso M."/>
            <person name="Schmeisser C."/>
            <person name="Krishnan H.B."/>
            <person name="Daniel R."/>
            <person name="Streit W.R."/>
        </authorList>
    </citation>
    <scope>NUCLEOTIDE SEQUENCE [LARGE SCALE GENOMIC DNA]</scope>
    <source>
        <strain evidence="13 14">USDA 257</strain>
    </source>
</reference>
<dbReference type="PROSITE" id="PS50979">
    <property type="entry name" value="BC"/>
    <property type="match status" value="1"/>
</dbReference>
<organism evidence="13 14">
    <name type="scientific">Sinorhizobium fredii (strain USDA 257)</name>
    <dbReference type="NCBI Taxonomy" id="1185652"/>
    <lineage>
        <taxon>Bacteria</taxon>
        <taxon>Pseudomonadati</taxon>
        <taxon>Pseudomonadota</taxon>
        <taxon>Alphaproteobacteria</taxon>
        <taxon>Hyphomicrobiales</taxon>
        <taxon>Rhizobiaceae</taxon>
        <taxon>Sinorhizobium/Ensifer group</taxon>
        <taxon>Sinorhizobium</taxon>
    </lineage>
</organism>
<comment type="cofactor">
    <cofactor evidence="1">
        <name>biotin</name>
        <dbReference type="ChEBI" id="CHEBI:57586"/>
    </cofactor>
</comment>
<dbReference type="Pfam" id="PF02785">
    <property type="entry name" value="Biotin_carb_C"/>
    <property type="match status" value="1"/>
</dbReference>